<evidence type="ECO:0000313" key="2">
    <source>
        <dbReference type="Proteomes" id="UP000299102"/>
    </source>
</evidence>
<keyword evidence="2" id="KW-1185">Reference proteome</keyword>
<comment type="caution">
    <text evidence="1">The sequence shown here is derived from an EMBL/GenBank/DDBJ whole genome shotgun (WGS) entry which is preliminary data.</text>
</comment>
<dbReference type="OrthoDB" id="6604388at2759"/>
<protein>
    <submittedName>
        <fullName evidence="1">General transcription factor II-I repeat domain-containing protein 2A</fullName>
    </submittedName>
</protein>
<dbReference type="AlphaFoldDB" id="A0A4C1ZFF5"/>
<dbReference type="PANTHER" id="PTHR45913">
    <property type="entry name" value="EPM2A-INTERACTING PROTEIN 1"/>
    <property type="match status" value="1"/>
</dbReference>
<organism evidence="1 2">
    <name type="scientific">Eumeta variegata</name>
    <name type="common">Bagworm moth</name>
    <name type="synonym">Eumeta japonica</name>
    <dbReference type="NCBI Taxonomy" id="151549"/>
    <lineage>
        <taxon>Eukaryota</taxon>
        <taxon>Metazoa</taxon>
        <taxon>Ecdysozoa</taxon>
        <taxon>Arthropoda</taxon>
        <taxon>Hexapoda</taxon>
        <taxon>Insecta</taxon>
        <taxon>Pterygota</taxon>
        <taxon>Neoptera</taxon>
        <taxon>Endopterygota</taxon>
        <taxon>Lepidoptera</taxon>
        <taxon>Glossata</taxon>
        <taxon>Ditrysia</taxon>
        <taxon>Tineoidea</taxon>
        <taxon>Psychidae</taxon>
        <taxon>Oiketicinae</taxon>
        <taxon>Eumeta</taxon>
    </lineage>
</organism>
<name>A0A4C1ZFF5_EUMVA</name>
<dbReference type="Proteomes" id="UP000299102">
    <property type="component" value="Unassembled WGS sequence"/>
</dbReference>
<proteinExistence type="predicted"/>
<dbReference type="STRING" id="151549.A0A4C1ZFF5"/>
<reference evidence="1 2" key="1">
    <citation type="journal article" date="2019" name="Commun. Biol.">
        <title>The bagworm genome reveals a unique fibroin gene that provides high tensile strength.</title>
        <authorList>
            <person name="Kono N."/>
            <person name="Nakamura H."/>
            <person name="Ohtoshi R."/>
            <person name="Tomita M."/>
            <person name="Numata K."/>
            <person name="Arakawa K."/>
        </authorList>
    </citation>
    <scope>NUCLEOTIDE SEQUENCE [LARGE SCALE GENOMIC DNA]</scope>
</reference>
<accession>A0A4C1ZFF5</accession>
<dbReference type="EMBL" id="BGZK01001731">
    <property type="protein sequence ID" value="GBP85347.1"/>
    <property type="molecule type" value="Genomic_DNA"/>
</dbReference>
<dbReference type="PANTHER" id="PTHR45913:SF5">
    <property type="entry name" value="GENERAL TRANSCRIPTION FACTOR II-I REPEAT DOMAIN-CONTAINING PROTEIN 2A-LIKE PROTEIN"/>
    <property type="match status" value="1"/>
</dbReference>
<evidence type="ECO:0000313" key="1">
    <source>
        <dbReference type="EMBL" id="GBP85347.1"/>
    </source>
</evidence>
<sequence>MAGFESFSIALDESTDLFDKAQLATIIRGNDKECTVTEELLALLPLKGTPTGEDIFNEVQEMATQRDNAETVLRAQK</sequence>
<gene>
    <name evidence="1" type="primary">GTF2IRD2</name>
    <name evidence="1" type="ORF">EVAR_78830_1</name>
</gene>